<dbReference type="SUPFAM" id="SSF53448">
    <property type="entry name" value="Nucleotide-diphospho-sugar transferases"/>
    <property type="match status" value="1"/>
</dbReference>
<dbReference type="PANTHER" id="PTHR43179:SF7">
    <property type="entry name" value="RHAMNOSYLTRANSFERASE WBBL"/>
    <property type="match status" value="1"/>
</dbReference>
<dbReference type="InterPro" id="IPR001173">
    <property type="entry name" value="Glyco_trans_2-like"/>
</dbReference>
<keyword evidence="1" id="KW-0997">Cell inner membrane</keyword>
<keyword evidence="1" id="KW-0472">Membrane</keyword>
<evidence type="ECO:0000256" key="1">
    <source>
        <dbReference type="ARBA" id="ARBA00022519"/>
    </source>
</evidence>
<accession>A0ABR9AE07</accession>
<gene>
    <name evidence="3" type="ORF">IFT62_24390</name>
</gene>
<feature type="domain" description="Glycosyltransferase 2-like" evidence="2">
    <location>
        <begin position="512"/>
        <end position="689"/>
    </location>
</feature>
<evidence type="ECO:0000313" key="4">
    <source>
        <dbReference type="Proteomes" id="UP000625247"/>
    </source>
</evidence>
<organism evidence="3 4">
    <name type="scientific">Pseudomonas lutea</name>
    <dbReference type="NCBI Taxonomy" id="243924"/>
    <lineage>
        <taxon>Bacteria</taxon>
        <taxon>Pseudomonadati</taxon>
        <taxon>Pseudomonadota</taxon>
        <taxon>Gammaproteobacteria</taxon>
        <taxon>Pseudomonadales</taxon>
        <taxon>Pseudomonadaceae</taxon>
        <taxon>Pseudomonas</taxon>
    </lineage>
</organism>
<dbReference type="PANTHER" id="PTHR43179">
    <property type="entry name" value="RHAMNOSYLTRANSFERASE WBBL"/>
    <property type="match status" value="1"/>
</dbReference>
<dbReference type="Gene3D" id="3.90.550.10">
    <property type="entry name" value="Spore Coat Polysaccharide Biosynthesis Protein SpsA, Chain A"/>
    <property type="match status" value="1"/>
</dbReference>
<keyword evidence="1" id="KW-1003">Cell membrane</keyword>
<comment type="caution">
    <text evidence="3">The sequence shown here is derived from an EMBL/GenBank/DDBJ whole genome shotgun (WGS) entry which is preliminary data.</text>
</comment>
<keyword evidence="4" id="KW-1185">Reference proteome</keyword>
<protein>
    <submittedName>
        <fullName evidence="3">Glycosyltransferase family 2 protein</fullName>
    </submittedName>
</protein>
<name>A0ABR9AE07_9PSED</name>
<proteinExistence type="predicted"/>
<dbReference type="Proteomes" id="UP000625247">
    <property type="component" value="Unassembled WGS sequence"/>
</dbReference>
<dbReference type="RefSeq" id="WP_191946022.1">
    <property type="nucleotide sequence ID" value="NZ_JACYNP010000016.1"/>
</dbReference>
<sequence>MSEEVLTKPIATRQASQSPSLCGAITGLYGDVLQGWALDNAQQEQRLVVEIMIDGACVALTRADQFQPNAEVGDQFHGFAVQLRQGWLDGAKHISARVANQDFGLAGDLQLPARPSKDPAPVASRVWHSGGLRLSGWSWDPDAPLRHVEVVVREGDRVLARAPCDIHHHALAERPTSDHGFSIDLPWELADGEVHTLHIENDLGDPLSGSPIKMCCWPEGIEGLLRQHDNQGPDEQTMALLTQIAREQALHLPKSAGFHHYAQWFEVFQHTPPRNTLPLKSRIGVLLISEGDMTLEGLSLASLRGHRATPLKVARASVDNLLPEIKELLEAGCDCIVPIRAGDHFAARALDHLIGLIGEGVAWGYADCDRDGPQGERTLPWLKPVWDVDLFIGADIFTPGAVFGADIVQAALSVLAPANELHTLNWDFLIAGIVLATERLQANVAHLPQVVYHRHHQSAASPELAWPSMDRHQAIAWLCQSMAPGTTVSALPNYPALLRARWPLPLTLPRVSLIVPTRDQVRLLRTCIEGLLNNTDYPHLEIIVVDNQSTDPEALEYLRYLPTQGVKVLSHPFPFNYSAINNRAVEHATGEIIGLVNNDIEIIEAGWLKEMLSQLLRENVGAVGAKLLWPNRMVQHGGVVVGINGLAAHAGNNLEENDAGYLATNQLTRRQSAVTAACLLVRKSVYEELGGLDEKAFPVAFNDVDFCLRIQTSGLNLVWTAFAKLIHAESASRGKDVSLEKRARAHREQQGFIERWSLHGKIDPHYHPSLSHDYLSGPYGGLRMPASCLRNRA</sequence>
<reference evidence="3 4" key="1">
    <citation type="journal article" date="2020" name="FEMS Microbiol. Ecol.">
        <title>Temporal dynamics of bacterial communities during seed development and maturation.</title>
        <authorList>
            <person name="Chesneau G."/>
            <person name="Torres-Cortes G."/>
            <person name="Briand M."/>
            <person name="Darrasse A."/>
            <person name="Preveaux A."/>
            <person name="Marais C."/>
            <person name="Jacques M.A."/>
            <person name="Shade A."/>
            <person name="Barret M."/>
        </authorList>
    </citation>
    <scope>NUCLEOTIDE SEQUENCE [LARGE SCALE GENOMIC DNA]</scope>
    <source>
        <strain evidence="3 4">CFBP13723</strain>
    </source>
</reference>
<dbReference type="CDD" id="cd04186">
    <property type="entry name" value="GT_2_like_c"/>
    <property type="match status" value="1"/>
</dbReference>
<evidence type="ECO:0000259" key="2">
    <source>
        <dbReference type="Pfam" id="PF00535"/>
    </source>
</evidence>
<dbReference type="EMBL" id="JACYNP010000016">
    <property type="protein sequence ID" value="MBD8124350.1"/>
    <property type="molecule type" value="Genomic_DNA"/>
</dbReference>
<dbReference type="InterPro" id="IPR029044">
    <property type="entry name" value="Nucleotide-diphossugar_trans"/>
</dbReference>
<dbReference type="Pfam" id="PF00535">
    <property type="entry name" value="Glycos_transf_2"/>
    <property type="match status" value="1"/>
</dbReference>
<evidence type="ECO:0000313" key="3">
    <source>
        <dbReference type="EMBL" id="MBD8124350.1"/>
    </source>
</evidence>